<dbReference type="STRING" id="1715693.PH7735_00783"/>
<dbReference type="InterPro" id="IPR011200">
    <property type="entry name" value="UCP012608"/>
</dbReference>
<proteinExistence type="predicted"/>
<name>A0A0P1I3D2_9RHOB</name>
<dbReference type="EMBL" id="CYTW01000001">
    <property type="protein sequence ID" value="CUJ87561.1"/>
    <property type="molecule type" value="Genomic_DNA"/>
</dbReference>
<reference evidence="2" key="1">
    <citation type="submission" date="2015-09" db="EMBL/GenBank/DDBJ databases">
        <authorList>
            <person name="Rodrigo-Torres Lidia"/>
            <person name="Arahal R.David."/>
        </authorList>
    </citation>
    <scope>NUCLEOTIDE SEQUENCE [LARGE SCALE GENOMIC DNA]</scope>
    <source>
        <strain evidence="2">CECT 7735</strain>
    </source>
</reference>
<dbReference type="GeneID" id="83879859"/>
<dbReference type="AlphaFoldDB" id="A0A0P1I3D2"/>
<evidence type="ECO:0000313" key="2">
    <source>
        <dbReference type="Proteomes" id="UP000051870"/>
    </source>
</evidence>
<organism evidence="1 2">
    <name type="scientific">Shimia thalassica</name>
    <dbReference type="NCBI Taxonomy" id="1715693"/>
    <lineage>
        <taxon>Bacteria</taxon>
        <taxon>Pseudomonadati</taxon>
        <taxon>Pseudomonadota</taxon>
        <taxon>Alphaproteobacteria</taxon>
        <taxon>Rhodobacterales</taxon>
        <taxon>Roseobacteraceae</taxon>
    </lineage>
</organism>
<keyword evidence="2" id="KW-1185">Reference proteome</keyword>
<protein>
    <recommendedName>
        <fullName evidence="3">DUF2332 domain-containing protein</fullName>
    </recommendedName>
</protein>
<evidence type="ECO:0008006" key="3">
    <source>
        <dbReference type="Google" id="ProtNLM"/>
    </source>
</evidence>
<dbReference type="Proteomes" id="UP000051870">
    <property type="component" value="Unassembled WGS sequence"/>
</dbReference>
<accession>A0A0P1I3D2</accession>
<dbReference type="Pfam" id="PF10094">
    <property type="entry name" value="DUF2332"/>
    <property type="match status" value="1"/>
</dbReference>
<dbReference type="RefSeq" id="WP_058309977.1">
    <property type="nucleotide sequence ID" value="NZ_CYTW01000001.1"/>
</dbReference>
<sequence>MTSPLREAFREQAEHCEGLGSPFMGRLLRLLADKWPQDTALAEKLDNWSGDIRPMAASLPLRTTGGLHALVLKGMDGDLASVYPPNAATDDALWAAVEAALRTHDDWLCGWVDNAPQTNEVRRSAALIAASNLLNDRFGLPMRLSELGASGGLNLMFDQFSLQLQDQTYGASGATVALNPTWTGVLPPVSTPDIRDRRGVDLNPLEAASEEGALRLLAYLWPDQSDRMDRTRAAITLQTAEVDRADAIDWLGDRIEQPFGGLHLIYHTVAWQYFPTDVQARGQQIIEDAGAKATPERPLAWLRMEADGNSPGASLTMRLWPGDQLIDLGRIDFHGRWVDWQGPERLS</sequence>
<dbReference type="PIRSF" id="PIRSF012608">
    <property type="entry name" value="UCP012608"/>
    <property type="match status" value="1"/>
</dbReference>
<gene>
    <name evidence="1" type="ORF">PH7735_00783</name>
</gene>
<evidence type="ECO:0000313" key="1">
    <source>
        <dbReference type="EMBL" id="CUJ87561.1"/>
    </source>
</evidence>